<evidence type="ECO:0000313" key="6">
    <source>
        <dbReference type="Proteomes" id="UP001178507"/>
    </source>
</evidence>
<keyword evidence="2" id="KW-0106">Calcium</keyword>
<dbReference type="InterPro" id="IPR002048">
    <property type="entry name" value="EF_hand_dom"/>
</dbReference>
<dbReference type="InterPro" id="IPR011992">
    <property type="entry name" value="EF-hand-dom_pair"/>
</dbReference>
<name>A0AA36J116_9DINO</name>
<reference evidence="5" key="1">
    <citation type="submission" date="2023-08" db="EMBL/GenBank/DDBJ databases">
        <authorList>
            <person name="Chen Y."/>
            <person name="Shah S."/>
            <person name="Dougan E. K."/>
            <person name="Thang M."/>
            <person name="Chan C."/>
        </authorList>
    </citation>
    <scope>NUCLEOTIDE SEQUENCE</scope>
</reference>
<evidence type="ECO:0000256" key="2">
    <source>
        <dbReference type="ARBA" id="ARBA00022837"/>
    </source>
</evidence>
<feature type="domain" description="EF-hand" evidence="4">
    <location>
        <begin position="487"/>
        <end position="522"/>
    </location>
</feature>
<protein>
    <recommendedName>
        <fullName evidence="4">EF-hand domain-containing protein</fullName>
    </recommendedName>
</protein>
<dbReference type="Pfam" id="PF13202">
    <property type="entry name" value="EF-hand_5"/>
    <property type="match status" value="1"/>
</dbReference>
<sequence length="711" mass="80612">MTSRRSSWDEADEEHSLAMRKAITMLRNYLYKKEASILKSWFKHFDSNMNGIMEKSEFLSCVSKMSYPGNIQDFWNELELPDAETISLRETGKAVTGLPRLVPEQEINEDLAALWSHFRKFCGCTFLGAKDLLVKLTSKEDEKRPSSIRAGSQPLLVDAPQWVQGLRNLGWMEGYEEMLFEALDLHDEGLLGQRNFHWLEPEVRRHLLKCEAKKKAAADQKVRVAARRNRQQALIDFKSYIRRHFGESYHAWRRALDVDGTMNLQRPELFKVCRTLGWRGDVRLLWQALDVDGAGTCSLQELDPRCARQLAKFRRWAEGKFGSKPAQALWKALDRHGKFRLSLEAFCQNCRRLGLDSSEQQVKEIAVWLDWEEKKTITLDDLLFLDIWKPPAYLVAEPNPEAAVEIRRLLHEKHGHPLRAWRLMDKDNSNTCNWYEFLSAVKAVSFEGDAAGAWMALDEDLSGAISLAEIDANANSMLIQLKQWADQEFGGVRAAFRVLDKDKSGELSMSEFRTAVLIFGFAGEEVTLFRCLDVNGQGRLQLHEVHFLDDWEVPNPADLEAPELPERSASRLSRLSRLSRSSRRPESQSIVEYSTLGPGPGSYSIASTFAPRAQMPTHRHRGASTFRPRPEVTFLGKLKKGGAGPSSPAPVAKRVPAWGFGTTPREKAEPTSPGPGSYEGRAGTPRGPKFTLGTRRTAKMHPLAPMMMRTM</sequence>
<evidence type="ECO:0000256" key="1">
    <source>
        <dbReference type="ARBA" id="ARBA00022737"/>
    </source>
</evidence>
<dbReference type="CDD" id="cd00051">
    <property type="entry name" value="EFh"/>
    <property type="match status" value="1"/>
</dbReference>
<comment type="caution">
    <text evidence="5">The sequence shown here is derived from an EMBL/GenBank/DDBJ whole genome shotgun (WGS) entry which is preliminary data.</text>
</comment>
<proteinExistence type="predicted"/>
<evidence type="ECO:0000259" key="4">
    <source>
        <dbReference type="PROSITE" id="PS50222"/>
    </source>
</evidence>
<dbReference type="AlphaFoldDB" id="A0AA36J116"/>
<dbReference type="SMART" id="SM00054">
    <property type="entry name" value="EFh"/>
    <property type="match status" value="4"/>
</dbReference>
<feature type="region of interest" description="Disordered" evidence="3">
    <location>
        <begin position="559"/>
        <end position="595"/>
    </location>
</feature>
<accession>A0AA36J116</accession>
<gene>
    <name evidence="5" type="ORF">EVOR1521_LOCUS20758</name>
</gene>
<dbReference type="PROSITE" id="PS50222">
    <property type="entry name" value="EF_HAND_2"/>
    <property type="match status" value="2"/>
</dbReference>
<dbReference type="PROSITE" id="PS00018">
    <property type="entry name" value="EF_HAND_1"/>
    <property type="match status" value="3"/>
</dbReference>
<dbReference type="InterPro" id="IPR018247">
    <property type="entry name" value="EF_Hand_1_Ca_BS"/>
</dbReference>
<keyword evidence="1" id="KW-0677">Repeat</keyword>
<dbReference type="EMBL" id="CAUJNA010003235">
    <property type="protein sequence ID" value="CAJ1396541.1"/>
    <property type="molecule type" value="Genomic_DNA"/>
</dbReference>
<dbReference type="SUPFAM" id="SSF47473">
    <property type="entry name" value="EF-hand"/>
    <property type="match status" value="3"/>
</dbReference>
<feature type="compositionally biased region" description="Low complexity" evidence="3">
    <location>
        <begin position="570"/>
        <end position="579"/>
    </location>
</feature>
<dbReference type="InterPro" id="IPR050145">
    <property type="entry name" value="Centrin_CML-like"/>
</dbReference>
<dbReference type="Proteomes" id="UP001178507">
    <property type="component" value="Unassembled WGS sequence"/>
</dbReference>
<dbReference type="PANTHER" id="PTHR23050">
    <property type="entry name" value="CALCIUM BINDING PROTEIN"/>
    <property type="match status" value="1"/>
</dbReference>
<feature type="domain" description="EF-hand" evidence="4">
    <location>
        <begin position="33"/>
        <end position="68"/>
    </location>
</feature>
<keyword evidence="6" id="KW-1185">Reference proteome</keyword>
<evidence type="ECO:0000313" key="5">
    <source>
        <dbReference type="EMBL" id="CAJ1396541.1"/>
    </source>
</evidence>
<evidence type="ECO:0000256" key="3">
    <source>
        <dbReference type="SAM" id="MobiDB-lite"/>
    </source>
</evidence>
<feature type="region of interest" description="Disordered" evidence="3">
    <location>
        <begin position="640"/>
        <end position="692"/>
    </location>
</feature>
<dbReference type="Gene3D" id="1.10.238.10">
    <property type="entry name" value="EF-hand"/>
    <property type="match status" value="3"/>
</dbReference>
<organism evidence="5 6">
    <name type="scientific">Effrenium voratum</name>
    <dbReference type="NCBI Taxonomy" id="2562239"/>
    <lineage>
        <taxon>Eukaryota</taxon>
        <taxon>Sar</taxon>
        <taxon>Alveolata</taxon>
        <taxon>Dinophyceae</taxon>
        <taxon>Suessiales</taxon>
        <taxon>Symbiodiniaceae</taxon>
        <taxon>Effrenium</taxon>
    </lineage>
</organism>
<dbReference type="GO" id="GO:0005509">
    <property type="term" value="F:calcium ion binding"/>
    <property type="evidence" value="ECO:0007669"/>
    <property type="project" value="InterPro"/>
</dbReference>